<feature type="binding site" evidence="16">
    <location>
        <begin position="118"/>
        <end position="121"/>
    </location>
    <ligand>
        <name>substrate</name>
    </ligand>
</feature>
<evidence type="ECO:0000256" key="13">
    <source>
        <dbReference type="ARBA" id="ARBA00022993"/>
    </source>
</evidence>
<gene>
    <name evidence="16" type="primary">coaX</name>
    <name evidence="17" type="ORF">GH723_16035</name>
</gene>
<evidence type="ECO:0000256" key="15">
    <source>
        <dbReference type="ARBA" id="ARBA00040883"/>
    </source>
</evidence>
<dbReference type="UniPathway" id="UPA00241">
    <property type="reaction ID" value="UER00352"/>
</dbReference>
<dbReference type="HAMAP" id="MF_01274">
    <property type="entry name" value="Pantothen_kinase_3"/>
    <property type="match status" value="1"/>
</dbReference>
<dbReference type="KEGG" id="atq:GH723_16035"/>
<dbReference type="Proteomes" id="UP000334019">
    <property type="component" value="Chromosome"/>
</dbReference>
<evidence type="ECO:0000256" key="12">
    <source>
        <dbReference type="ARBA" id="ARBA00022958"/>
    </source>
</evidence>
<dbReference type="GO" id="GO:0005737">
    <property type="term" value="C:cytoplasm"/>
    <property type="evidence" value="ECO:0007669"/>
    <property type="project" value="UniProtKB-SubCell"/>
</dbReference>
<name>A0A5Q2RRG5_9ACTN</name>
<organism evidence="17 18">
    <name type="scientific">Actinomarinicola tropica</name>
    <dbReference type="NCBI Taxonomy" id="2789776"/>
    <lineage>
        <taxon>Bacteria</taxon>
        <taxon>Bacillati</taxon>
        <taxon>Actinomycetota</taxon>
        <taxon>Acidimicrobiia</taxon>
        <taxon>Acidimicrobiales</taxon>
        <taxon>Iamiaceae</taxon>
        <taxon>Actinomarinicola</taxon>
    </lineage>
</organism>
<dbReference type="NCBIfam" id="NF009855">
    <property type="entry name" value="PRK13321.1"/>
    <property type="match status" value="1"/>
</dbReference>
<dbReference type="GO" id="GO:0015937">
    <property type="term" value="P:coenzyme A biosynthetic process"/>
    <property type="evidence" value="ECO:0007669"/>
    <property type="project" value="UniProtKB-UniRule"/>
</dbReference>
<feature type="binding site" evidence="16">
    <location>
        <position position="140"/>
    </location>
    <ligand>
        <name>K(+)</name>
        <dbReference type="ChEBI" id="CHEBI:29103"/>
    </ligand>
</feature>
<evidence type="ECO:0000256" key="14">
    <source>
        <dbReference type="ARBA" id="ARBA00038036"/>
    </source>
</evidence>
<dbReference type="GO" id="GO:0005524">
    <property type="term" value="F:ATP binding"/>
    <property type="evidence" value="ECO:0007669"/>
    <property type="project" value="UniProtKB-UniRule"/>
</dbReference>
<comment type="cofactor">
    <cofactor evidence="2">
        <name>K(+)</name>
        <dbReference type="ChEBI" id="CHEBI:29103"/>
    </cofactor>
</comment>
<keyword evidence="9 16" id="KW-0547">Nucleotide-binding</keyword>
<comment type="caution">
    <text evidence="16">Lacks conserved residue(s) required for the propagation of feature annotation.</text>
</comment>
<comment type="cofactor">
    <cofactor evidence="16">
        <name>NH4(+)</name>
        <dbReference type="ChEBI" id="CHEBI:28938"/>
    </cofactor>
    <cofactor evidence="16">
        <name>K(+)</name>
        <dbReference type="ChEBI" id="CHEBI:29103"/>
    </cofactor>
    <text evidence="16">A monovalent cation. Ammonium or potassium.</text>
</comment>
<dbReference type="EMBL" id="CP045851">
    <property type="protein sequence ID" value="QGG96490.1"/>
    <property type="molecule type" value="Genomic_DNA"/>
</dbReference>
<evidence type="ECO:0000256" key="8">
    <source>
        <dbReference type="ARBA" id="ARBA00022679"/>
    </source>
</evidence>
<dbReference type="NCBIfam" id="TIGR00671">
    <property type="entry name" value="baf"/>
    <property type="match status" value="1"/>
</dbReference>
<dbReference type="PANTHER" id="PTHR34265:SF1">
    <property type="entry name" value="TYPE III PANTOTHENATE KINASE"/>
    <property type="match status" value="1"/>
</dbReference>
<evidence type="ECO:0000256" key="7">
    <source>
        <dbReference type="ARBA" id="ARBA00022490"/>
    </source>
</evidence>
<keyword evidence="7 16" id="KW-0963">Cytoplasm</keyword>
<dbReference type="Gene3D" id="3.30.420.40">
    <property type="match status" value="2"/>
</dbReference>
<reference evidence="17 18" key="1">
    <citation type="submission" date="2019-11" db="EMBL/GenBank/DDBJ databases">
        <authorList>
            <person name="He Y."/>
        </authorList>
    </citation>
    <scope>NUCLEOTIDE SEQUENCE [LARGE SCALE GENOMIC DNA]</scope>
    <source>
        <strain evidence="17 18">SCSIO 58843</strain>
    </source>
</reference>
<dbReference type="AlphaFoldDB" id="A0A5Q2RRG5"/>
<feature type="active site" description="Proton acceptor" evidence="16">
    <location>
        <position position="120"/>
    </location>
</feature>
<proteinExistence type="inferred from homology"/>
<evidence type="ECO:0000256" key="16">
    <source>
        <dbReference type="HAMAP-Rule" id="MF_01274"/>
    </source>
</evidence>
<keyword evidence="10 16" id="KW-0418">Kinase</keyword>
<comment type="pathway">
    <text evidence="4 16">Cofactor biosynthesis; coenzyme A biosynthesis; CoA from (R)-pantothenate: step 1/5.</text>
</comment>
<protein>
    <recommendedName>
        <fullName evidence="15 16">Type III pantothenate kinase</fullName>
        <ecNumber evidence="6 16">2.7.1.33</ecNumber>
    </recommendedName>
    <alternativeName>
        <fullName evidence="16">PanK-III</fullName>
    </alternativeName>
    <alternativeName>
        <fullName evidence="16">Pantothenic acid kinase</fullName>
    </alternativeName>
</protein>
<dbReference type="EC" id="2.7.1.33" evidence="6 16"/>
<evidence type="ECO:0000256" key="4">
    <source>
        <dbReference type="ARBA" id="ARBA00005225"/>
    </source>
</evidence>
<dbReference type="InterPro" id="IPR004619">
    <property type="entry name" value="Type_III_PanK"/>
</dbReference>
<keyword evidence="16" id="KW-0479">Metal-binding</keyword>
<evidence type="ECO:0000313" key="17">
    <source>
        <dbReference type="EMBL" id="QGG96490.1"/>
    </source>
</evidence>
<evidence type="ECO:0000256" key="11">
    <source>
        <dbReference type="ARBA" id="ARBA00022840"/>
    </source>
</evidence>
<evidence type="ECO:0000256" key="1">
    <source>
        <dbReference type="ARBA" id="ARBA00001206"/>
    </source>
</evidence>
<comment type="subunit">
    <text evidence="5 16">Homodimer.</text>
</comment>
<accession>A0A5Q2RRG5</accession>
<dbReference type="GO" id="GO:0046872">
    <property type="term" value="F:metal ion binding"/>
    <property type="evidence" value="ECO:0007669"/>
    <property type="project" value="UniProtKB-KW"/>
</dbReference>
<keyword evidence="13 16" id="KW-0173">Coenzyme A biosynthesis</keyword>
<comment type="similarity">
    <text evidence="14 16">Belongs to the type III pantothenate kinase family.</text>
</comment>
<dbReference type="Pfam" id="PF03309">
    <property type="entry name" value="Pan_kinase"/>
    <property type="match status" value="1"/>
</dbReference>
<evidence type="ECO:0000256" key="2">
    <source>
        <dbReference type="ARBA" id="ARBA00001958"/>
    </source>
</evidence>
<evidence type="ECO:0000313" key="18">
    <source>
        <dbReference type="Proteomes" id="UP000334019"/>
    </source>
</evidence>
<feature type="binding site" evidence="16">
    <location>
        <position position="195"/>
    </location>
    <ligand>
        <name>substrate</name>
    </ligand>
</feature>
<dbReference type="InterPro" id="IPR043129">
    <property type="entry name" value="ATPase_NBD"/>
</dbReference>
<feature type="binding site" evidence="16">
    <location>
        <begin position="6"/>
        <end position="13"/>
    </location>
    <ligand>
        <name>ATP</name>
        <dbReference type="ChEBI" id="CHEBI:30616"/>
    </ligand>
</feature>
<evidence type="ECO:0000256" key="5">
    <source>
        <dbReference type="ARBA" id="ARBA00011738"/>
    </source>
</evidence>
<comment type="subcellular location">
    <subcellularLocation>
        <location evidence="3 16">Cytoplasm</location>
    </subcellularLocation>
</comment>
<evidence type="ECO:0000256" key="6">
    <source>
        <dbReference type="ARBA" id="ARBA00012102"/>
    </source>
</evidence>
<dbReference type="PANTHER" id="PTHR34265">
    <property type="entry name" value="TYPE III PANTOTHENATE KINASE"/>
    <property type="match status" value="1"/>
</dbReference>
<keyword evidence="18" id="KW-1185">Reference proteome</keyword>
<comment type="catalytic activity">
    <reaction evidence="1 16">
        <text>(R)-pantothenate + ATP = (R)-4'-phosphopantothenate + ADP + H(+)</text>
        <dbReference type="Rhea" id="RHEA:16373"/>
        <dbReference type="ChEBI" id="CHEBI:10986"/>
        <dbReference type="ChEBI" id="CHEBI:15378"/>
        <dbReference type="ChEBI" id="CHEBI:29032"/>
        <dbReference type="ChEBI" id="CHEBI:30616"/>
        <dbReference type="ChEBI" id="CHEBI:456216"/>
        <dbReference type="EC" id="2.7.1.33"/>
    </reaction>
</comment>
<keyword evidence="8 16" id="KW-0808">Transferase</keyword>
<dbReference type="CDD" id="cd24015">
    <property type="entry name" value="ASKHA_NBD_PanK-III"/>
    <property type="match status" value="1"/>
</dbReference>
<keyword evidence="11 16" id="KW-0067">ATP-binding</keyword>
<sequence length="266" mass="28087">MLIAIDVGNTNTVIGLYDSSDPTEAATADEGLLDHWRISTDHDRTPDELAVLLGGFLGFRGTHLRDEVQGVAISSGVPRSTATLRAMTKRYFGVEPVVIEPGIRTGVAVAVDNPREVGADRIANSVGAWHLFGGPTVVVDFGTATTCDVISARGEYIGGVIAPGVNISLDALFSRTAALRAVELVEPRNVIGRTTVECIQSGAIFGFAGMVDGLVRRIADELGDCKVIGTGGLSSLVAPYSATIEQIEPWITLHGLRLVHAKNAER</sequence>
<keyword evidence="12 16" id="KW-0630">Potassium</keyword>
<dbReference type="RefSeq" id="WP_153760594.1">
    <property type="nucleotide sequence ID" value="NZ_CP045851.1"/>
</dbReference>
<evidence type="ECO:0000256" key="3">
    <source>
        <dbReference type="ARBA" id="ARBA00004496"/>
    </source>
</evidence>
<dbReference type="GO" id="GO:0004594">
    <property type="term" value="F:pantothenate kinase activity"/>
    <property type="evidence" value="ECO:0007669"/>
    <property type="project" value="UniProtKB-UniRule"/>
</dbReference>
<evidence type="ECO:0000256" key="10">
    <source>
        <dbReference type="ARBA" id="ARBA00022777"/>
    </source>
</evidence>
<comment type="function">
    <text evidence="16">Catalyzes the phosphorylation of pantothenate (Pan), the first step in CoA biosynthesis.</text>
</comment>
<evidence type="ECO:0000256" key="9">
    <source>
        <dbReference type="ARBA" id="ARBA00022741"/>
    </source>
</evidence>
<feature type="binding site" evidence="16">
    <location>
        <position position="143"/>
    </location>
    <ligand>
        <name>ATP</name>
        <dbReference type="ChEBI" id="CHEBI:30616"/>
    </ligand>
</feature>
<dbReference type="SUPFAM" id="SSF53067">
    <property type="entry name" value="Actin-like ATPase domain"/>
    <property type="match status" value="2"/>
</dbReference>